<evidence type="ECO:0000256" key="4">
    <source>
        <dbReference type="ARBA" id="ARBA00011738"/>
    </source>
</evidence>
<evidence type="ECO:0000256" key="2">
    <source>
        <dbReference type="ARBA" id="ARBA00002434"/>
    </source>
</evidence>
<dbReference type="OrthoDB" id="9814222at2"/>
<dbReference type="Pfam" id="PF00359">
    <property type="entry name" value="PTS_EIIA_2"/>
    <property type="match status" value="1"/>
</dbReference>
<feature type="transmembrane region" description="Helical" evidence="26">
    <location>
        <begin position="263"/>
        <end position="290"/>
    </location>
</feature>
<dbReference type="InterPro" id="IPR003352">
    <property type="entry name" value="PTS_EIIC"/>
</dbReference>
<keyword evidence="13" id="KW-0762">Sugar transport</keyword>
<evidence type="ECO:0000259" key="27">
    <source>
        <dbReference type="PROSITE" id="PS51094"/>
    </source>
</evidence>
<feature type="domain" description="PTS EIIB type-2" evidence="28">
    <location>
        <begin position="427"/>
        <end position="522"/>
    </location>
</feature>
<dbReference type="Proteomes" id="UP000467240">
    <property type="component" value="Unassembled WGS sequence"/>
</dbReference>
<dbReference type="GO" id="GO:0016301">
    <property type="term" value="F:kinase activity"/>
    <property type="evidence" value="ECO:0007669"/>
    <property type="project" value="UniProtKB-KW"/>
</dbReference>
<dbReference type="PROSITE" id="PS51094">
    <property type="entry name" value="PTS_EIIA_TYPE_2"/>
    <property type="match status" value="1"/>
</dbReference>
<organism evidence="30 31">
    <name type="scientific">Pseudoclavibacter chungangensis</name>
    <dbReference type="NCBI Taxonomy" id="587635"/>
    <lineage>
        <taxon>Bacteria</taxon>
        <taxon>Bacillati</taxon>
        <taxon>Actinomycetota</taxon>
        <taxon>Actinomycetes</taxon>
        <taxon>Micrococcales</taxon>
        <taxon>Microbacteriaceae</taxon>
        <taxon>Pseudoclavibacter</taxon>
    </lineage>
</organism>
<evidence type="ECO:0000256" key="25">
    <source>
        <dbReference type="SAM" id="MobiDB-lite"/>
    </source>
</evidence>
<evidence type="ECO:0000256" key="7">
    <source>
        <dbReference type="ARBA" id="ARBA00015039"/>
    </source>
</evidence>
<keyword evidence="12" id="KW-0597">Phosphoprotein</keyword>
<feature type="transmembrane region" description="Helical" evidence="26">
    <location>
        <begin position="38"/>
        <end position="58"/>
    </location>
</feature>
<evidence type="ECO:0000313" key="30">
    <source>
        <dbReference type="EMBL" id="KAB1662324.1"/>
    </source>
</evidence>
<proteinExistence type="predicted"/>
<dbReference type="GO" id="GO:0090563">
    <property type="term" value="F:protein-phosphocysteine-sugar phosphotransferase activity"/>
    <property type="evidence" value="ECO:0007669"/>
    <property type="project" value="TreeGrafter"/>
</dbReference>
<dbReference type="GO" id="GO:0009401">
    <property type="term" value="P:phosphoenolpyruvate-dependent sugar phosphotransferase system"/>
    <property type="evidence" value="ECO:0007669"/>
    <property type="project" value="UniProtKB-KW"/>
</dbReference>
<evidence type="ECO:0000256" key="14">
    <source>
        <dbReference type="ARBA" id="ARBA00022679"/>
    </source>
</evidence>
<feature type="domain" description="PTS EIIC type-2" evidence="29">
    <location>
        <begin position="23"/>
        <end position="385"/>
    </location>
</feature>
<dbReference type="InterPro" id="IPR029503">
    <property type="entry name" value="PTS_EIIB_mannitol"/>
</dbReference>
<evidence type="ECO:0000256" key="3">
    <source>
        <dbReference type="ARBA" id="ARBA00004429"/>
    </source>
</evidence>
<dbReference type="PROSITE" id="PS00372">
    <property type="entry name" value="PTS_EIIA_TYPE_2_HIS"/>
    <property type="match status" value="1"/>
</dbReference>
<dbReference type="InterPro" id="IPR036095">
    <property type="entry name" value="PTS_EIIB-like_sf"/>
</dbReference>
<evidence type="ECO:0000256" key="26">
    <source>
        <dbReference type="SAM" id="Phobius"/>
    </source>
</evidence>
<evidence type="ECO:0000256" key="8">
    <source>
        <dbReference type="ARBA" id="ARBA00021825"/>
    </source>
</evidence>
<comment type="caution">
    <text evidence="30">The sequence shown here is derived from an EMBL/GenBank/DDBJ whole genome shotgun (WGS) entry which is preliminary data.</text>
</comment>
<dbReference type="NCBIfam" id="NF011663">
    <property type="entry name" value="PRK15083.1"/>
    <property type="match status" value="1"/>
</dbReference>
<keyword evidence="31" id="KW-1185">Reference proteome</keyword>
<feature type="transmembrane region" description="Helical" evidence="26">
    <location>
        <begin position="116"/>
        <end position="149"/>
    </location>
</feature>
<dbReference type="InterPro" id="IPR002178">
    <property type="entry name" value="PTS_EIIA_type-2_dom"/>
</dbReference>
<evidence type="ECO:0000313" key="31">
    <source>
        <dbReference type="Proteomes" id="UP000467240"/>
    </source>
</evidence>
<evidence type="ECO:0000256" key="24">
    <source>
        <dbReference type="ARBA" id="ARBA00033349"/>
    </source>
</evidence>
<dbReference type="InterPro" id="IPR003501">
    <property type="entry name" value="PTS_EIIB_2/3"/>
</dbReference>
<evidence type="ECO:0000256" key="1">
    <source>
        <dbReference type="ARBA" id="ARBA00001655"/>
    </source>
</evidence>
<name>A0A7J5C122_9MICO</name>
<dbReference type="EC" id="2.7.1.197" evidence="5"/>
<keyword evidence="14" id="KW-0808">Transferase</keyword>
<dbReference type="InterPro" id="IPR013014">
    <property type="entry name" value="PTS_EIIC_2"/>
</dbReference>
<keyword evidence="18 26" id="KW-1133">Transmembrane helix</keyword>
<accession>A0A7J5C122</accession>
<keyword evidence="9" id="KW-0813">Transport</keyword>
<dbReference type="InterPro" id="IPR050893">
    <property type="entry name" value="Sugar_PTS"/>
</dbReference>
<dbReference type="SUPFAM" id="SSF52794">
    <property type="entry name" value="PTS system IIB component-like"/>
    <property type="match status" value="1"/>
</dbReference>
<dbReference type="RefSeq" id="WP_158039263.1">
    <property type="nucleotide sequence ID" value="NZ_JACCFV010000001.1"/>
</dbReference>
<dbReference type="PROSITE" id="PS51104">
    <property type="entry name" value="PTS_EIIC_TYPE_2"/>
    <property type="match status" value="1"/>
</dbReference>
<dbReference type="SUPFAM" id="SSF55804">
    <property type="entry name" value="Phoshotransferase/anion transport protein"/>
    <property type="match status" value="1"/>
</dbReference>
<dbReference type="AlphaFoldDB" id="A0A7J5C122"/>
<evidence type="ECO:0000256" key="6">
    <source>
        <dbReference type="ARBA" id="ARBA00014783"/>
    </source>
</evidence>
<evidence type="ECO:0000259" key="29">
    <source>
        <dbReference type="PROSITE" id="PS51104"/>
    </source>
</evidence>
<evidence type="ECO:0000256" key="11">
    <source>
        <dbReference type="ARBA" id="ARBA00022519"/>
    </source>
</evidence>
<dbReference type="Gene3D" id="3.40.930.10">
    <property type="entry name" value="Mannitol-specific EII, Chain A"/>
    <property type="match status" value="1"/>
</dbReference>
<evidence type="ECO:0000256" key="15">
    <source>
        <dbReference type="ARBA" id="ARBA00022683"/>
    </source>
</evidence>
<dbReference type="InterPro" id="IPR016152">
    <property type="entry name" value="PTrfase/Anion_transptr"/>
</dbReference>
<comment type="subunit">
    <text evidence="4">Homodimer.</text>
</comment>
<keyword evidence="19 26" id="KW-0472">Membrane</keyword>
<feature type="transmembrane region" description="Helical" evidence="26">
    <location>
        <begin position="351"/>
        <end position="374"/>
    </location>
</feature>
<dbReference type="GO" id="GO:0022872">
    <property type="term" value="F:protein-N(PI)-phosphohistidine-mannitol phosphotransferase system transmembrane transporter activity"/>
    <property type="evidence" value="ECO:0007669"/>
    <property type="project" value="InterPro"/>
</dbReference>
<evidence type="ECO:0000256" key="21">
    <source>
        <dbReference type="ARBA" id="ARBA00030684"/>
    </source>
</evidence>
<evidence type="ECO:0000256" key="20">
    <source>
        <dbReference type="ARBA" id="ARBA00029908"/>
    </source>
</evidence>
<feature type="domain" description="PTS EIIA type-2" evidence="27">
    <location>
        <begin position="558"/>
        <end position="697"/>
    </location>
</feature>
<feature type="transmembrane region" description="Helical" evidence="26">
    <location>
        <begin position="169"/>
        <end position="192"/>
    </location>
</feature>
<keyword evidence="10" id="KW-1003">Cell membrane</keyword>
<evidence type="ECO:0000256" key="16">
    <source>
        <dbReference type="ARBA" id="ARBA00022692"/>
    </source>
</evidence>
<evidence type="ECO:0000256" key="19">
    <source>
        <dbReference type="ARBA" id="ARBA00023136"/>
    </source>
</evidence>
<gene>
    <name evidence="30" type="ORF">F8O01_02365</name>
</gene>
<dbReference type="GO" id="GO:0005886">
    <property type="term" value="C:plasma membrane"/>
    <property type="evidence" value="ECO:0007669"/>
    <property type="project" value="UniProtKB-SubCell"/>
</dbReference>
<evidence type="ECO:0000256" key="13">
    <source>
        <dbReference type="ARBA" id="ARBA00022597"/>
    </source>
</evidence>
<dbReference type="Gene3D" id="3.40.50.2300">
    <property type="match status" value="1"/>
</dbReference>
<keyword evidence="11" id="KW-0997">Cell inner membrane</keyword>
<dbReference type="PANTHER" id="PTHR30181">
    <property type="entry name" value="MANNITOL PERMEASE IIC COMPONENT"/>
    <property type="match status" value="1"/>
</dbReference>
<comment type="catalytic activity">
    <reaction evidence="1">
        <text>D-mannitol(out) + N(pros)-phospho-L-histidyl-[protein] = D-mannitol 1-phosphate(in) + L-histidyl-[protein]</text>
        <dbReference type="Rhea" id="RHEA:33363"/>
        <dbReference type="Rhea" id="RHEA-COMP:9745"/>
        <dbReference type="Rhea" id="RHEA-COMP:9746"/>
        <dbReference type="ChEBI" id="CHEBI:16899"/>
        <dbReference type="ChEBI" id="CHEBI:29979"/>
        <dbReference type="ChEBI" id="CHEBI:61381"/>
        <dbReference type="ChEBI" id="CHEBI:64837"/>
        <dbReference type="EC" id="2.7.1.197"/>
    </reaction>
</comment>
<evidence type="ECO:0000259" key="28">
    <source>
        <dbReference type="PROSITE" id="PS51099"/>
    </source>
</evidence>
<dbReference type="InterPro" id="IPR013011">
    <property type="entry name" value="PTS_EIIB_2"/>
</dbReference>
<feature type="compositionally biased region" description="Low complexity" evidence="25">
    <location>
        <begin position="525"/>
        <end position="552"/>
    </location>
</feature>
<evidence type="ECO:0000256" key="22">
    <source>
        <dbReference type="ARBA" id="ARBA00030956"/>
    </source>
</evidence>
<sequence>MTAATSDAAPATKGGLRVGVQKFGTFLSGMVMPNIPAFIAWGLITALFIETGWIALIAGGAEHLPDWVGLIGGFGQSIVDGELTDNPGLVSPMITYMLPLLIAYQGGKMVYDTRGGVVGVIATMGVVAGAGIPMFIGAMIMGPLAAYLMKQLDKLWDGKVRAGFEMLVNNFSAGIFGMIMALVGFFAIAPVVKGLTTVLGNGVEWLVAHQLLPVVSILVEPAKVLFLNNAINHGVFTPIGTDQAEQTGRSILFLIESNPGPGLGILLAFAIFGIGMARASAPGAVVIHFFGGIHEIYFPYVLAKPVLIVAAIAGGATGVLTNMLFGTGLVAPASPGSIISIMVMAAPGTHLGILLSVLLAAAVSFAVSAVFLLASRKRDLAAGDAGDLSAAIAKTEANKGKSSAALSSLGAGRTGDTATALRTREIHKVVFACDAGMGSSAMGASVLRNKFKKAGLGDISVTNVAVANLDTTPDLVVTHEDLTDRAKLKTPDAIHVSVKDFMSSPRYDEVVELVREQRADEDATATAEPVGASAPAAAGTTATAGETDAAEQADGGERILTLQQIRAHGSATNQDEAIQEAADILIERGAVTPAYAKAMREREASISTYMGNFLAIPHGTNEAKGEILSSALSFVRYDEPIDWEGDQVRFVVGVAGKEGGHLDILQKIAILFSDESKVQTLLDATDEQALYELLGSVNE</sequence>
<feature type="transmembrane region" description="Helical" evidence="26">
    <location>
        <begin position="296"/>
        <end position="316"/>
    </location>
</feature>
<keyword evidence="15" id="KW-0598">Phosphotransferase system</keyword>
<feature type="transmembrane region" description="Helical" evidence="26">
    <location>
        <begin position="323"/>
        <end position="345"/>
    </location>
</feature>
<dbReference type="Pfam" id="PF02378">
    <property type="entry name" value="PTS_EIIC"/>
    <property type="match status" value="1"/>
</dbReference>
<evidence type="ECO:0000256" key="17">
    <source>
        <dbReference type="ARBA" id="ARBA00022777"/>
    </source>
</evidence>
<evidence type="ECO:0000256" key="9">
    <source>
        <dbReference type="ARBA" id="ARBA00022448"/>
    </source>
</evidence>
<evidence type="ECO:0000256" key="5">
    <source>
        <dbReference type="ARBA" id="ARBA00011909"/>
    </source>
</evidence>
<dbReference type="PANTHER" id="PTHR30181:SF2">
    <property type="entry name" value="PTS SYSTEM MANNITOL-SPECIFIC EIICBA COMPONENT"/>
    <property type="match status" value="1"/>
</dbReference>
<dbReference type="EMBL" id="WBJZ01000002">
    <property type="protein sequence ID" value="KAB1662324.1"/>
    <property type="molecule type" value="Genomic_DNA"/>
</dbReference>
<evidence type="ECO:0000256" key="23">
    <source>
        <dbReference type="ARBA" id="ARBA00030962"/>
    </source>
</evidence>
<keyword evidence="17" id="KW-0418">Kinase</keyword>
<evidence type="ECO:0000256" key="18">
    <source>
        <dbReference type="ARBA" id="ARBA00022989"/>
    </source>
</evidence>
<dbReference type="Pfam" id="PF02302">
    <property type="entry name" value="PTS_IIB"/>
    <property type="match status" value="1"/>
</dbReference>
<dbReference type="CDD" id="cd00211">
    <property type="entry name" value="PTS_IIA_fru"/>
    <property type="match status" value="1"/>
</dbReference>
<protein>
    <recommendedName>
        <fullName evidence="6">Mannitol-specific phosphotransferase enzyme IIA component</fullName>
        <ecNumber evidence="5">2.7.1.197</ecNumber>
    </recommendedName>
    <alternativeName>
        <fullName evidence="22">EIIA</fullName>
    </alternativeName>
    <alternativeName>
        <fullName evidence="24">EIICB-Mtl</fullName>
    </alternativeName>
    <alternativeName>
        <fullName evidence="21">EIICBA-Mtl</fullName>
    </alternativeName>
    <alternativeName>
        <fullName evidence="23">EIII</fullName>
    </alternativeName>
    <alternativeName>
        <fullName evidence="20">PTS system mannitol-specific EIIA component</fullName>
    </alternativeName>
    <alternativeName>
        <fullName evidence="8">PTS system mannitol-specific EIICB component</fullName>
    </alternativeName>
    <alternativeName>
        <fullName evidence="7">PTS system mannitol-specific EIICBA component</fullName>
    </alternativeName>
</protein>
<reference evidence="30 31" key="1">
    <citation type="submission" date="2019-09" db="EMBL/GenBank/DDBJ databases">
        <title>Phylogeny of genus Pseudoclavibacter and closely related genus.</title>
        <authorList>
            <person name="Li Y."/>
        </authorList>
    </citation>
    <scope>NUCLEOTIDE SEQUENCE [LARGE SCALE GENOMIC DNA]</scope>
    <source>
        <strain evidence="30 31">DSM 23821</strain>
    </source>
</reference>
<comment type="subcellular location">
    <subcellularLocation>
        <location evidence="3">Cell inner membrane</location>
        <topology evidence="3">Multi-pass membrane protein</topology>
    </subcellularLocation>
</comment>
<evidence type="ECO:0000256" key="12">
    <source>
        <dbReference type="ARBA" id="ARBA00022553"/>
    </source>
</evidence>
<evidence type="ECO:0000256" key="10">
    <source>
        <dbReference type="ARBA" id="ARBA00022475"/>
    </source>
</evidence>
<keyword evidence="16 26" id="KW-0812">Transmembrane</keyword>
<dbReference type="CDD" id="cd05567">
    <property type="entry name" value="PTS_IIB_mannitol"/>
    <property type="match status" value="1"/>
</dbReference>
<dbReference type="PROSITE" id="PS51099">
    <property type="entry name" value="PTS_EIIB_TYPE_2"/>
    <property type="match status" value="1"/>
</dbReference>
<feature type="region of interest" description="Disordered" evidence="25">
    <location>
        <begin position="518"/>
        <end position="552"/>
    </location>
</feature>
<comment type="function">
    <text evidence="2">The phosphoenolpyruvate-dependent sugar phosphotransferase system (sugar PTS), a major carbohydrate active transport system, catalyzes the phosphorylation of incoming sugar substrates concomitantly with their translocation across the cell membrane. The enzyme II CmtAB PTS system is involved in D-mannitol transport.</text>
</comment>